<proteinExistence type="predicted"/>
<reference evidence="1" key="1">
    <citation type="journal article" date="2023" name="Mol. Ecol. Resour.">
        <title>Chromosome-level genome assembly of a triploid poplar Populus alba 'Berolinensis'.</title>
        <authorList>
            <person name="Chen S."/>
            <person name="Yu Y."/>
            <person name="Wang X."/>
            <person name="Wang S."/>
            <person name="Zhang T."/>
            <person name="Zhou Y."/>
            <person name="He R."/>
            <person name="Meng N."/>
            <person name="Wang Y."/>
            <person name="Liu W."/>
            <person name="Liu Z."/>
            <person name="Liu J."/>
            <person name="Guo Q."/>
            <person name="Huang H."/>
            <person name="Sederoff R.R."/>
            <person name="Wang G."/>
            <person name="Qu G."/>
            <person name="Chen S."/>
        </authorList>
    </citation>
    <scope>NUCLEOTIDE SEQUENCE</scope>
    <source>
        <strain evidence="1">SC-2020</strain>
    </source>
</reference>
<dbReference type="EMBL" id="JAQIZT010000008">
    <property type="protein sequence ID" value="KAJ6988637.1"/>
    <property type="molecule type" value="Genomic_DNA"/>
</dbReference>
<organism evidence="1 2">
    <name type="scientific">Populus alba x Populus x berolinensis</name>
    <dbReference type="NCBI Taxonomy" id="444605"/>
    <lineage>
        <taxon>Eukaryota</taxon>
        <taxon>Viridiplantae</taxon>
        <taxon>Streptophyta</taxon>
        <taxon>Embryophyta</taxon>
        <taxon>Tracheophyta</taxon>
        <taxon>Spermatophyta</taxon>
        <taxon>Magnoliopsida</taxon>
        <taxon>eudicotyledons</taxon>
        <taxon>Gunneridae</taxon>
        <taxon>Pentapetalae</taxon>
        <taxon>rosids</taxon>
        <taxon>fabids</taxon>
        <taxon>Malpighiales</taxon>
        <taxon>Salicaceae</taxon>
        <taxon>Saliceae</taxon>
        <taxon>Populus</taxon>
    </lineage>
</organism>
<name>A0AAD6MQ97_9ROSI</name>
<sequence>MQNISQDLVIRLLPLKPTTVQQNLLGRSVSSDRTTFSEVGMDLICQGSVFCISLSSDTLWTLTIYQIELVRLFPPTFHILRETISYPGKRNFFTAKEPDISKAES</sequence>
<protein>
    <submittedName>
        <fullName evidence="1">Uncharacterized protein</fullName>
    </submittedName>
</protein>
<accession>A0AAD6MQ97</accession>
<comment type="caution">
    <text evidence="1">The sequence shown here is derived from an EMBL/GenBank/DDBJ whole genome shotgun (WGS) entry which is preliminary data.</text>
</comment>
<dbReference type="Proteomes" id="UP001164929">
    <property type="component" value="Chromosome 8"/>
</dbReference>
<evidence type="ECO:0000313" key="2">
    <source>
        <dbReference type="Proteomes" id="UP001164929"/>
    </source>
</evidence>
<evidence type="ECO:0000313" key="1">
    <source>
        <dbReference type="EMBL" id="KAJ6988637.1"/>
    </source>
</evidence>
<dbReference type="AlphaFoldDB" id="A0AAD6MQ97"/>
<keyword evidence="2" id="KW-1185">Reference proteome</keyword>
<gene>
    <name evidence="1" type="ORF">NC653_021530</name>
</gene>